<gene>
    <name evidence="4 6" type="ORF">Bm373</name>
    <name evidence="2" type="ORF">BM_BM373</name>
    <name evidence="1" type="ORF">BM_Bm373</name>
</gene>
<reference evidence="1 3" key="1">
    <citation type="journal article" date="2007" name="Science">
        <title>Draft genome of the filarial nematode parasite Brugia malayi.</title>
        <authorList>
            <person name="Ghedin E."/>
            <person name="Wang S."/>
            <person name="Spiro D."/>
            <person name="Caler E."/>
            <person name="Zhao Q."/>
            <person name="Crabtree J."/>
            <person name="Allen J.E."/>
            <person name="Delcher A.L."/>
            <person name="Guiliano D.B."/>
            <person name="Miranda-Saavedra D."/>
            <person name="Angiuoli S.V."/>
            <person name="Creasy T."/>
            <person name="Amedeo P."/>
            <person name="Haas B."/>
            <person name="El-Sayed N.M."/>
            <person name="Wortman J.R."/>
            <person name="Feldblyum T."/>
            <person name="Tallon L."/>
            <person name="Schatz M."/>
            <person name="Shumway M."/>
            <person name="Koo H."/>
            <person name="Salzberg S.L."/>
            <person name="Schobel S."/>
            <person name="Pertea M."/>
            <person name="Pop M."/>
            <person name="White O."/>
            <person name="Barton G.J."/>
            <person name="Carlow C.K."/>
            <person name="Crawford M.J."/>
            <person name="Daub J."/>
            <person name="Dimmic M.W."/>
            <person name="Estes C.F."/>
            <person name="Foster J.M."/>
            <person name="Ganatra M."/>
            <person name="Gregory W.F."/>
            <person name="Johnson N.M."/>
            <person name="Jin J."/>
            <person name="Komuniecki R."/>
            <person name="Korf I."/>
            <person name="Kumar S."/>
            <person name="Laney S."/>
            <person name="Li B.W."/>
            <person name="Li W."/>
            <person name="Lindblom T.H."/>
            <person name="Lustigman S."/>
            <person name="Ma D."/>
            <person name="Maina C.V."/>
            <person name="Martin D.M."/>
            <person name="McCarter J.P."/>
            <person name="McReynolds L."/>
            <person name="Mitreva M."/>
            <person name="Nutman T.B."/>
            <person name="Parkinson J."/>
            <person name="Peregrin-Alvarez J.M."/>
            <person name="Poole C."/>
            <person name="Ren Q."/>
            <person name="Saunders L."/>
            <person name="Sluder A.E."/>
            <person name="Smith K."/>
            <person name="Stanke M."/>
            <person name="Unnasch T.R."/>
            <person name="Ware J."/>
            <person name="Wei A.D."/>
            <person name="Weil G."/>
            <person name="Williams D.J."/>
            <person name="Zhang Y."/>
            <person name="Williams S.A."/>
            <person name="Fraser-Liggett C."/>
            <person name="Slatko B."/>
            <person name="Blaxter M.L."/>
            <person name="Scott A.L."/>
        </authorList>
    </citation>
    <scope>NUCLEOTIDE SEQUENCE</scope>
    <source>
        <strain evidence="1 3">FR3</strain>
    </source>
</reference>
<dbReference type="KEGG" id="bmy:BM_BM373"/>
<dbReference type="EMBL" id="LN856912">
    <property type="protein sequence ID" value="CDP93850.1"/>
    <property type="molecule type" value="Genomic_DNA"/>
</dbReference>
<dbReference type="GeneID" id="66059723"/>
<organism evidence="1">
    <name type="scientific">Brugia malayi</name>
    <name type="common">Filarial nematode worm</name>
    <dbReference type="NCBI Taxonomy" id="6279"/>
    <lineage>
        <taxon>Eukaryota</taxon>
        <taxon>Metazoa</taxon>
        <taxon>Ecdysozoa</taxon>
        <taxon>Nematoda</taxon>
        <taxon>Chromadorea</taxon>
        <taxon>Rhabditida</taxon>
        <taxon>Spirurina</taxon>
        <taxon>Spiruromorpha</taxon>
        <taxon>Filarioidea</taxon>
        <taxon>Onchocercidae</taxon>
        <taxon>Brugia</taxon>
    </lineage>
</organism>
<accession>A0A0J9XRL0</accession>
<dbReference type="RefSeq" id="XP_042935442.1">
    <property type="nucleotide sequence ID" value="XM_043079508.1"/>
</dbReference>
<evidence type="ECO:0000313" key="1">
    <source>
        <dbReference type="EMBL" id="CDP93850.1"/>
    </source>
</evidence>
<dbReference type="EMBL" id="CAAKNF010000193">
    <property type="protein sequence ID" value="VIO95088.1"/>
    <property type="molecule type" value="Genomic_DNA"/>
</dbReference>
<reference evidence="2" key="3">
    <citation type="submission" date="2019-04" db="EMBL/GenBank/DDBJ databases">
        <authorList>
            <person name="Howe K."/>
            <person name="Paulini M."/>
            <person name="Williams G."/>
        </authorList>
    </citation>
    <scope>NUCLEOTIDE SEQUENCE [LARGE SCALE GENOMIC DNA]</scope>
    <source>
        <strain evidence="2">FR3</strain>
    </source>
</reference>
<dbReference type="WormBase" id="Bm373">
    <property type="protein sequence ID" value="BM24107"/>
    <property type="gene ID" value="WBGene00220634"/>
</dbReference>
<keyword evidence="3" id="KW-1185">Reference proteome</keyword>
<name>A0A0J9XRL0_BRUMA</name>
<accession>A0A4E9FHY8</accession>
<dbReference type="Proteomes" id="UP000006672">
    <property type="component" value="Unassembled WGS sequence"/>
</dbReference>
<reference evidence="1" key="2">
    <citation type="submission" date="2012-12" db="EMBL/GenBank/DDBJ databases">
        <authorList>
            <person name="Gao Y.W."/>
            <person name="Fan S.T."/>
            <person name="Sun H.T."/>
            <person name="Wang Z."/>
            <person name="Gao X.L."/>
            <person name="Li Y.G."/>
            <person name="Wang T.C."/>
            <person name="Zhang K."/>
            <person name="Xu W.W."/>
            <person name="Yu Z.J."/>
            <person name="Xia X.Z."/>
        </authorList>
    </citation>
    <scope>NUCLEOTIDE SEQUENCE</scope>
    <source>
        <strain evidence="1">FR3</strain>
    </source>
</reference>
<evidence type="ECO:0000313" key="4">
    <source>
        <dbReference type="WBParaSite" id="Bm373.1"/>
    </source>
</evidence>
<dbReference type="CTD" id="66059723"/>
<dbReference type="AlphaFoldDB" id="A0A0J9XRL0"/>
<evidence type="ECO:0000313" key="6">
    <source>
        <dbReference type="WormBase" id="Bm373"/>
    </source>
</evidence>
<evidence type="ECO:0000313" key="2">
    <source>
        <dbReference type="EMBL" id="VIO95088.1"/>
    </source>
</evidence>
<reference evidence="5" key="4">
    <citation type="submission" date="2022-04" db="UniProtKB">
        <authorList>
            <consortium name="WormBaseParasite"/>
        </authorList>
    </citation>
    <scope>IDENTIFICATION</scope>
</reference>
<dbReference type="WBParaSite" id="Bm373.1">
    <property type="protein sequence ID" value="Bm373.1"/>
    <property type="gene ID" value="WBGene00220634"/>
</dbReference>
<evidence type="ECO:0000313" key="5">
    <source>
        <dbReference type="WBParaSite" id="Bm373.2"/>
    </source>
</evidence>
<evidence type="ECO:0000313" key="3">
    <source>
        <dbReference type="Proteomes" id="UP000006672"/>
    </source>
</evidence>
<proteinExistence type="predicted"/>
<sequence length="75" mass="8455">MVSTTNKQACMNVACRSACAAVNVDVMATCEVFQHLKQLSNVSGWTKTIIFLYFIFNRNAIFYPGIFNNLVLTDR</sequence>
<dbReference type="WBParaSite" id="Bm373.2">
    <property type="protein sequence ID" value="Bm373.2"/>
    <property type="gene ID" value="WBGene00220634"/>
</dbReference>
<protein>
    <submittedName>
        <fullName evidence="1 4">Bm373</fullName>
    </submittedName>
</protein>